<evidence type="ECO:0000313" key="7">
    <source>
        <dbReference type="EMBL" id="SFR03462.1"/>
    </source>
</evidence>
<evidence type="ECO:0000313" key="8">
    <source>
        <dbReference type="Proteomes" id="UP000199584"/>
    </source>
</evidence>
<dbReference type="Proteomes" id="UP000199584">
    <property type="component" value="Unassembled WGS sequence"/>
</dbReference>
<evidence type="ECO:0000259" key="6">
    <source>
        <dbReference type="Pfam" id="PF22740"/>
    </source>
</evidence>
<dbReference type="HAMAP" id="MF_00636">
    <property type="entry name" value="RapZ_like"/>
    <property type="match status" value="1"/>
</dbReference>
<proteinExistence type="inferred from homology"/>
<keyword evidence="2 4" id="KW-0067">ATP-binding</keyword>
<dbReference type="GO" id="GO:0005524">
    <property type="term" value="F:ATP binding"/>
    <property type="evidence" value="ECO:0007669"/>
    <property type="project" value="UniProtKB-UniRule"/>
</dbReference>
<keyword evidence="3 4" id="KW-0342">GTP-binding</keyword>
<dbReference type="PANTHER" id="PTHR30448:SF0">
    <property type="entry name" value="RNASE ADAPTER PROTEIN RAPZ"/>
    <property type="match status" value="1"/>
</dbReference>
<reference evidence="8" key="1">
    <citation type="submission" date="2016-10" db="EMBL/GenBank/DDBJ databases">
        <authorList>
            <person name="Varghese N."/>
            <person name="Submissions S."/>
        </authorList>
    </citation>
    <scope>NUCLEOTIDE SEQUENCE [LARGE SCALE GENOMIC DNA]</scope>
    <source>
        <strain evidence="8">DSM 3669</strain>
    </source>
</reference>
<evidence type="ECO:0000256" key="4">
    <source>
        <dbReference type="HAMAP-Rule" id="MF_00636"/>
    </source>
</evidence>
<feature type="domain" description="RapZ C-terminal" evidence="6">
    <location>
        <begin position="166"/>
        <end position="284"/>
    </location>
</feature>
<dbReference type="Pfam" id="PF22740">
    <property type="entry name" value="PapZ_C"/>
    <property type="match status" value="1"/>
</dbReference>
<dbReference type="STRING" id="39060.SAMN05660706_10933"/>
<feature type="binding site" evidence="4">
    <location>
        <begin position="10"/>
        <end position="17"/>
    </location>
    <ligand>
        <name>ATP</name>
        <dbReference type="ChEBI" id="CHEBI:30616"/>
    </ligand>
</feature>
<feature type="binding site" evidence="4">
    <location>
        <begin position="61"/>
        <end position="64"/>
    </location>
    <ligand>
        <name>GTP</name>
        <dbReference type="ChEBI" id="CHEBI:37565"/>
    </ligand>
</feature>
<keyword evidence="8" id="KW-1185">Reference proteome</keyword>
<dbReference type="SUPFAM" id="SSF52540">
    <property type="entry name" value="P-loop containing nucleoside triphosphate hydrolases"/>
    <property type="match status" value="1"/>
</dbReference>
<organism evidence="7 8">
    <name type="scientific">Desulfoscipio geothermicus DSM 3669</name>
    <dbReference type="NCBI Taxonomy" id="1121426"/>
    <lineage>
        <taxon>Bacteria</taxon>
        <taxon>Bacillati</taxon>
        <taxon>Bacillota</taxon>
        <taxon>Clostridia</taxon>
        <taxon>Eubacteriales</taxon>
        <taxon>Desulfallaceae</taxon>
        <taxon>Desulfoscipio</taxon>
    </lineage>
</organism>
<evidence type="ECO:0000256" key="3">
    <source>
        <dbReference type="ARBA" id="ARBA00023134"/>
    </source>
</evidence>
<sequence>MPANMVIVTGLSGAGKTQALRILEDLGYFCVDNLPPTLIPKFAELCAQSARRINNIALVVDIRGGEFFRALTDVMDELEQRKVEFEVLFLEASDEVLVRRYKESRRRHPLGTHGEVLRNIREERALLEELRGRAGKIVDTSNFKPQQLRDKLVELFGADKEVSQLLVTVVSFGFKYGIPLDSDLVIDVRFLPNPHYDPVMRPLTGEDPAVRDFVFNSPVTREFMAKFTDLIKFLIPCYIKEGKTTLMIAIGCTGGMHRSVALANRLGEILNEMDYRVTVHHRDIGRVG</sequence>
<evidence type="ECO:0000256" key="2">
    <source>
        <dbReference type="ARBA" id="ARBA00022840"/>
    </source>
</evidence>
<dbReference type="InterPro" id="IPR005337">
    <property type="entry name" value="RapZ-like"/>
</dbReference>
<protein>
    <submittedName>
        <fullName evidence="7">UPF0042 nucleotide-binding protein</fullName>
    </submittedName>
</protein>
<dbReference type="PANTHER" id="PTHR30448">
    <property type="entry name" value="RNASE ADAPTER PROTEIN RAPZ"/>
    <property type="match status" value="1"/>
</dbReference>
<dbReference type="EMBL" id="FOYM01000009">
    <property type="protein sequence ID" value="SFR03462.1"/>
    <property type="molecule type" value="Genomic_DNA"/>
</dbReference>
<evidence type="ECO:0000259" key="5">
    <source>
        <dbReference type="Pfam" id="PF03668"/>
    </source>
</evidence>
<keyword evidence="1 4" id="KW-0547">Nucleotide-binding</keyword>
<dbReference type="Gene3D" id="3.40.50.300">
    <property type="entry name" value="P-loop containing nucleotide triphosphate hydrolases"/>
    <property type="match status" value="1"/>
</dbReference>
<feature type="domain" description="RapZ-like N-terminal" evidence="5">
    <location>
        <begin position="4"/>
        <end position="159"/>
    </location>
</feature>
<dbReference type="GO" id="GO:0005525">
    <property type="term" value="F:GTP binding"/>
    <property type="evidence" value="ECO:0007669"/>
    <property type="project" value="UniProtKB-UniRule"/>
</dbReference>
<dbReference type="InterPro" id="IPR053931">
    <property type="entry name" value="RapZ_C"/>
</dbReference>
<dbReference type="Pfam" id="PF03668">
    <property type="entry name" value="RapZ-like_N"/>
    <property type="match status" value="1"/>
</dbReference>
<evidence type="ECO:0000256" key="1">
    <source>
        <dbReference type="ARBA" id="ARBA00022741"/>
    </source>
</evidence>
<gene>
    <name evidence="7" type="ORF">SAMN05660706_10933</name>
</gene>
<dbReference type="InterPro" id="IPR053930">
    <property type="entry name" value="RapZ-like_N"/>
</dbReference>
<dbReference type="NCBIfam" id="NF003828">
    <property type="entry name" value="PRK05416.1"/>
    <property type="match status" value="1"/>
</dbReference>
<dbReference type="InterPro" id="IPR027417">
    <property type="entry name" value="P-loop_NTPase"/>
</dbReference>
<dbReference type="AlphaFoldDB" id="A0A1I6DDT2"/>
<dbReference type="PIRSF" id="PIRSF005052">
    <property type="entry name" value="P-loopkin"/>
    <property type="match status" value="1"/>
</dbReference>
<accession>A0A1I6DDT2</accession>
<name>A0A1I6DDT2_9FIRM</name>